<evidence type="ECO:0000256" key="7">
    <source>
        <dbReference type="SAM" id="MobiDB-lite"/>
    </source>
</evidence>
<dbReference type="EMBL" id="JBHUMM010000043">
    <property type="protein sequence ID" value="MFD2672917.1"/>
    <property type="molecule type" value="Genomic_DNA"/>
</dbReference>
<comment type="cofactor">
    <cofactor evidence="6">
        <name>[2Fe-2S] cluster</name>
        <dbReference type="ChEBI" id="CHEBI:190135"/>
    </cofactor>
</comment>
<reference evidence="11" key="1">
    <citation type="journal article" date="2019" name="Int. J. Syst. Evol. Microbiol.">
        <title>The Global Catalogue of Microorganisms (GCM) 10K type strain sequencing project: providing services to taxonomists for standard genome sequencing and annotation.</title>
        <authorList>
            <consortium name="The Broad Institute Genomics Platform"/>
            <consortium name="The Broad Institute Genome Sequencing Center for Infectious Disease"/>
            <person name="Wu L."/>
            <person name="Ma J."/>
        </authorList>
    </citation>
    <scope>NUCLEOTIDE SEQUENCE [LARGE SCALE GENOMIC DNA]</scope>
    <source>
        <strain evidence="11">KCTC 33676</strain>
    </source>
</reference>
<evidence type="ECO:0000256" key="3">
    <source>
        <dbReference type="ARBA" id="ARBA00023004"/>
    </source>
</evidence>
<evidence type="ECO:0000259" key="9">
    <source>
        <dbReference type="PROSITE" id="PS51296"/>
    </source>
</evidence>
<feature type="domain" description="Rieske" evidence="9">
    <location>
        <begin position="99"/>
        <end position="170"/>
    </location>
</feature>
<name>A0ABW5RCX2_9BACL</name>
<comment type="caution">
    <text evidence="10">The sequence shown here is derived from an EMBL/GenBank/DDBJ whole genome shotgun (WGS) entry which is preliminary data.</text>
</comment>
<evidence type="ECO:0000256" key="8">
    <source>
        <dbReference type="SAM" id="Phobius"/>
    </source>
</evidence>
<feature type="transmembrane region" description="Helical" evidence="8">
    <location>
        <begin position="25"/>
        <end position="44"/>
    </location>
</feature>
<accession>A0ABW5RCX2</accession>
<dbReference type="SUPFAM" id="SSF50022">
    <property type="entry name" value="ISP domain"/>
    <property type="match status" value="1"/>
</dbReference>
<evidence type="ECO:0000313" key="10">
    <source>
        <dbReference type="EMBL" id="MFD2672917.1"/>
    </source>
</evidence>
<dbReference type="InterPro" id="IPR006311">
    <property type="entry name" value="TAT_signal"/>
</dbReference>
<keyword evidence="5" id="KW-1015">Disulfide bond</keyword>
<organism evidence="10 11">
    <name type="scientific">Marinicrinis sediminis</name>
    <dbReference type="NCBI Taxonomy" id="1652465"/>
    <lineage>
        <taxon>Bacteria</taxon>
        <taxon>Bacillati</taxon>
        <taxon>Bacillota</taxon>
        <taxon>Bacilli</taxon>
        <taxon>Bacillales</taxon>
        <taxon>Paenibacillaceae</taxon>
    </lineage>
</organism>
<dbReference type="InterPro" id="IPR036922">
    <property type="entry name" value="Rieske_2Fe-2S_sf"/>
</dbReference>
<dbReference type="CDD" id="cd03467">
    <property type="entry name" value="Rieske"/>
    <property type="match status" value="1"/>
</dbReference>
<evidence type="ECO:0000256" key="4">
    <source>
        <dbReference type="ARBA" id="ARBA00023014"/>
    </source>
</evidence>
<evidence type="ECO:0000313" key="11">
    <source>
        <dbReference type="Proteomes" id="UP001597497"/>
    </source>
</evidence>
<dbReference type="Gene3D" id="2.102.10.10">
    <property type="entry name" value="Rieske [2Fe-2S] iron-sulphur domain"/>
    <property type="match status" value="1"/>
</dbReference>
<evidence type="ECO:0000256" key="1">
    <source>
        <dbReference type="ARBA" id="ARBA00022714"/>
    </source>
</evidence>
<sequence>MTEEKKDAHHSGKKPSRREMSRRQFLSYTLGGTGAFMMGVPILYNLRFAVDPLLQKKEGGNWVKAIEADKVTVEPQSVKFKVHVVDGWYENDSDLEAWIAKDENGKIFALSPICKHLGCTVNWNSSEQFPNEYFCPCHGAHYTKDGKQLAVASAPLDEYSIKVENGWVYVSDLQPNTRV</sequence>
<keyword evidence="2" id="KW-0479">Metal-binding</keyword>
<dbReference type="PROSITE" id="PS51296">
    <property type="entry name" value="RIESKE"/>
    <property type="match status" value="1"/>
</dbReference>
<keyword evidence="8" id="KW-1133">Transmembrane helix</keyword>
<keyword evidence="11" id="KW-1185">Reference proteome</keyword>
<evidence type="ECO:0000256" key="6">
    <source>
        <dbReference type="ARBA" id="ARBA00034078"/>
    </source>
</evidence>
<keyword evidence="8" id="KW-0812">Transmembrane</keyword>
<keyword evidence="1" id="KW-0001">2Fe-2S</keyword>
<dbReference type="PRINTS" id="PR00162">
    <property type="entry name" value="RIESKE"/>
</dbReference>
<protein>
    <submittedName>
        <fullName evidence="10">Ubiquinol-cytochrome c reductase iron-sulfur subunit</fullName>
    </submittedName>
</protein>
<dbReference type="PROSITE" id="PS51318">
    <property type="entry name" value="TAT"/>
    <property type="match status" value="1"/>
</dbReference>
<gene>
    <name evidence="10" type="ORF">ACFSUC_15210</name>
</gene>
<keyword evidence="4" id="KW-0411">Iron-sulfur</keyword>
<dbReference type="Pfam" id="PF00355">
    <property type="entry name" value="Rieske"/>
    <property type="match status" value="1"/>
</dbReference>
<dbReference type="InterPro" id="IPR014349">
    <property type="entry name" value="Rieske_Fe-S_prot"/>
</dbReference>
<evidence type="ECO:0000256" key="5">
    <source>
        <dbReference type="ARBA" id="ARBA00023157"/>
    </source>
</evidence>
<keyword evidence="8" id="KW-0472">Membrane</keyword>
<dbReference type="PANTHER" id="PTHR10134">
    <property type="entry name" value="CYTOCHROME B-C1 COMPLEX SUBUNIT RIESKE, MITOCHONDRIAL"/>
    <property type="match status" value="1"/>
</dbReference>
<keyword evidence="3" id="KW-0408">Iron</keyword>
<proteinExistence type="predicted"/>
<dbReference type="RefSeq" id="WP_379930478.1">
    <property type="nucleotide sequence ID" value="NZ_JBHUMM010000043.1"/>
</dbReference>
<feature type="compositionally biased region" description="Basic and acidic residues" evidence="7">
    <location>
        <begin position="1"/>
        <end position="10"/>
    </location>
</feature>
<feature type="region of interest" description="Disordered" evidence="7">
    <location>
        <begin position="1"/>
        <end position="20"/>
    </location>
</feature>
<evidence type="ECO:0000256" key="2">
    <source>
        <dbReference type="ARBA" id="ARBA00022723"/>
    </source>
</evidence>
<dbReference type="InterPro" id="IPR017941">
    <property type="entry name" value="Rieske_2Fe-2S"/>
</dbReference>
<dbReference type="InterPro" id="IPR005805">
    <property type="entry name" value="Rieske_Fe-S_prot_C"/>
</dbReference>
<dbReference type="Proteomes" id="UP001597497">
    <property type="component" value="Unassembled WGS sequence"/>
</dbReference>